<dbReference type="AlphaFoldDB" id="A0A5B7FEG9"/>
<evidence type="ECO:0000313" key="1">
    <source>
        <dbReference type="EMBL" id="MPC43458.1"/>
    </source>
</evidence>
<sequence>MALATSAEIHSAWVTHRARQQCSWRVGGSDACTLSLPFVSPSGMRLGIFWKAATVKLRRRAITNFHRSDAMFGKKRLEKKSK</sequence>
<protein>
    <submittedName>
        <fullName evidence="1">Uncharacterized protein</fullName>
    </submittedName>
</protein>
<evidence type="ECO:0000313" key="2">
    <source>
        <dbReference type="Proteomes" id="UP000324222"/>
    </source>
</evidence>
<organism evidence="1 2">
    <name type="scientific">Portunus trituberculatus</name>
    <name type="common">Swimming crab</name>
    <name type="synonym">Neptunus trituberculatus</name>
    <dbReference type="NCBI Taxonomy" id="210409"/>
    <lineage>
        <taxon>Eukaryota</taxon>
        <taxon>Metazoa</taxon>
        <taxon>Ecdysozoa</taxon>
        <taxon>Arthropoda</taxon>
        <taxon>Crustacea</taxon>
        <taxon>Multicrustacea</taxon>
        <taxon>Malacostraca</taxon>
        <taxon>Eumalacostraca</taxon>
        <taxon>Eucarida</taxon>
        <taxon>Decapoda</taxon>
        <taxon>Pleocyemata</taxon>
        <taxon>Brachyura</taxon>
        <taxon>Eubrachyura</taxon>
        <taxon>Portunoidea</taxon>
        <taxon>Portunidae</taxon>
        <taxon>Portuninae</taxon>
        <taxon>Portunus</taxon>
    </lineage>
</organism>
<name>A0A5B7FEG9_PORTR</name>
<gene>
    <name evidence="1" type="ORF">E2C01_037106</name>
</gene>
<comment type="caution">
    <text evidence="1">The sequence shown here is derived from an EMBL/GenBank/DDBJ whole genome shotgun (WGS) entry which is preliminary data.</text>
</comment>
<keyword evidence="2" id="KW-1185">Reference proteome</keyword>
<proteinExistence type="predicted"/>
<dbReference type="Proteomes" id="UP000324222">
    <property type="component" value="Unassembled WGS sequence"/>
</dbReference>
<dbReference type="EMBL" id="VSRR010005841">
    <property type="protein sequence ID" value="MPC43458.1"/>
    <property type="molecule type" value="Genomic_DNA"/>
</dbReference>
<accession>A0A5B7FEG9</accession>
<reference evidence="1 2" key="1">
    <citation type="submission" date="2019-05" db="EMBL/GenBank/DDBJ databases">
        <title>Another draft genome of Portunus trituberculatus and its Hox gene families provides insights of decapod evolution.</title>
        <authorList>
            <person name="Jeong J.-H."/>
            <person name="Song I."/>
            <person name="Kim S."/>
            <person name="Choi T."/>
            <person name="Kim D."/>
            <person name="Ryu S."/>
            <person name="Kim W."/>
        </authorList>
    </citation>
    <scope>NUCLEOTIDE SEQUENCE [LARGE SCALE GENOMIC DNA]</scope>
    <source>
        <tissue evidence="1">Muscle</tissue>
    </source>
</reference>